<proteinExistence type="predicted"/>
<comment type="caution">
    <text evidence="4">The sequence shown here is derived from an EMBL/GenBank/DDBJ whole genome shotgun (WGS) entry which is preliminary data.</text>
</comment>
<dbReference type="GO" id="GO:0003723">
    <property type="term" value="F:RNA binding"/>
    <property type="evidence" value="ECO:0007669"/>
    <property type="project" value="UniProtKB-KW"/>
</dbReference>
<evidence type="ECO:0000256" key="2">
    <source>
        <dbReference type="ARBA" id="ARBA00022884"/>
    </source>
</evidence>
<keyword evidence="1" id="KW-0378">Hydrolase</keyword>
<sequence length="301" mass="32062">MVSTRIHWPGELLAGEVAEAVLQSRASGSSRGTAQLPGGEQVLVDRLPKSASEGASLRIEITRPAMAERGRLKCALGRPTELPTVSLSLAKSLASEGSEPEIVRRFPVPGWADVIAEAIAGEVSFSGGSVIFSPTPAMVTIDIDGTLPPHELALAAVGPLAETLHLFDLGGSIGIDFPTLQTKPHRREVDEALDTALADWPHERTSMNGFGFVQLVSRLSRKSLLHRAAHSRTGVAARLLLRQAEQVQEPGALLLTCNPAVSAHLTSDWQSELARRTGREIRIRPEPGLALDSGFAQAVPL</sequence>
<dbReference type="Pfam" id="PF10150">
    <property type="entry name" value="RNase_E_G"/>
    <property type="match status" value="1"/>
</dbReference>
<feature type="domain" description="RNA-binding protein AU-1/Ribonuclease E/G" evidence="3">
    <location>
        <begin position="113"/>
        <end position="213"/>
    </location>
</feature>
<reference evidence="4 5" key="1">
    <citation type="submission" date="2019-12" db="EMBL/GenBank/DDBJ databases">
        <title>Genomic-based taxomic classification of the family Erythrobacteraceae.</title>
        <authorList>
            <person name="Xu L."/>
        </authorList>
    </citation>
    <scope>NUCLEOTIDE SEQUENCE [LARGE SCALE GENOMIC DNA]</scope>
    <source>
        <strain evidence="4 5">KCTC 42453</strain>
    </source>
</reference>
<protein>
    <submittedName>
        <fullName evidence="4">Ribonuclease</fullName>
    </submittedName>
</protein>
<keyword evidence="5" id="KW-1185">Reference proteome</keyword>
<dbReference type="Proteomes" id="UP000431922">
    <property type="component" value="Unassembled WGS sequence"/>
</dbReference>
<dbReference type="OrthoDB" id="7403919at2"/>
<name>A0A845B5H5_9SPHN</name>
<evidence type="ECO:0000256" key="1">
    <source>
        <dbReference type="ARBA" id="ARBA00022801"/>
    </source>
</evidence>
<evidence type="ECO:0000259" key="3">
    <source>
        <dbReference type="Pfam" id="PF10150"/>
    </source>
</evidence>
<keyword evidence="2" id="KW-0694">RNA-binding</keyword>
<dbReference type="InterPro" id="IPR019307">
    <property type="entry name" value="RNA-bd_AU-1/RNase_E/G"/>
</dbReference>
<dbReference type="EMBL" id="WTYL01000003">
    <property type="protein sequence ID" value="MXP45406.1"/>
    <property type="molecule type" value="Genomic_DNA"/>
</dbReference>
<dbReference type="GO" id="GO:0016787">
    <property type="term" value="F:hydrolase activity"/>
    <property type="evidence" value="ECO:0007669"/>
    <property type="project" value="UniProtKB-KW"/>
</dbReference>
<accession>A0A845B5H5</accession>
<evidence type="ECO:0000313" key="4">
    <source>
        <dbReference type="EMBL" id="MXP45406.1"/>
    </source>
</evidence>
<gene>
    <name evidence="4" type="ORF">GRI65_13200</name>
</gene>
<dbReference type="AlphaFoldDB" id="A0A845B5H5"/>
<evidence type="ECO:0000313" key="5">
    <source>
        <dbReference type="Proteomes" id="UP000431922"/>
    </source>
</evidence>
<organism evidence="4 5">
    <name type="scientific">Allopontixanthobacter sediminis</name>
    <dbReference type="NCBI Taxonomy" id="1689985"/>
    <lineage>
        <taxon>Bacteria</taxon>
        <taxon>Pseudomonadati</taxon>
        <taxon>Pseudomonadota</taxon>
        <taxon>Alphaproteobacteria</taxon>
        <taxon>Sphingomonadales</taxon>
        <taxon>Erythrobacteraceae</taxon>
        <taxon>Allopontixanthobacter</taxon>
    </lineage>
</organism>